<dbReference type="AlphaFoldDB" id="W2SY44"/>
<protein>
    <submittedName>
        <fullName evidence="1">Uncharacterized protein</fullName>
    </submittedName>
</protein>
<reference evidence="2" key="1">
    <citation type="journal article" date="2014" name="Nat. Genet.">
        <title>Genome of the human hookworm Necator americanus.</title>
        <authorList>
            <person name="Tang Y.T."/>
            <person name="Gao X."/>
            <person name="Rosa B.A."/>
            <person name="Abubucker S."/>
            <person name="Hallsworth-Pepin K."/>
            <person name="Martin J."/>
            <person name="Tyagi R."/>
            <person name="Heizer E."/>
            <person name="Zhang X."/>
            <person name="Bhonagiri-Palsikar V."/>
            <person name="Minx P."/>
            <person name="Warren W.C."/>
            <person name="Wang Q."/>
            <person name="Zhan B."/>
            <person name="Hotez P.J."/>
            <person name="Sternberg P.W."/>
            <person name="Dougall A."/>
            <person name="Gaze S.T."/>
            <person name="Mulvenna J."/>
            <person name="Sotillo J."/>
            <person name="Ranganathan S."/>
            <person name="Rabelo E.M."/>
            <person name="Wilson R.K."/>
            <person name="Felgner P.L."/>
            <person name="Bethony J."/>
            <person name="Hawdon J.M."/>
            <person name="Gasser R.B."/>
            <person name="Loukas A."/>
            <person name="Mitreva M."/>
        </authorList>
    </citation>
    <scope>NUCLEOTIDE SEQUENCE [LARGE SCALE GENOMIC DNA]</scope>
</reference>
<dbReference type="Proteomes" id="UP000053676">
    <property type="component" value="Unassembled WGS sequence"/>
</dbReference>
<sequence>MVNWFELRGGRTIRPNPQSVASWSSMEYECMDTKLFDNFRVNTGKRNAGGTPPMICSADLHNI</sequence>
<evidence type="ECO:0000313" key="2">
    <source>
        <dbReference type="Proteomes" id="UP000053676"/>
    </source>
</evidence>
<dbReference type="EMBL" id="KI660341">
    <property type="protein sequence ID" value="ETN74689.1"/>
    <property type="molecule type" value="Genomic_DNA"/>
</dbReference>
<gene>
    <name evidence="1" type="ORF">NECAME_12799</name>
</gene>
<organism evidence="1 2">
    <name type="scientific">Necator americanus</name>
    <name type="common">Human hookworm</name>
    <dbReference type="NCBI Taxonomy" id="51031"/>
    <lineage>
        <taxon>Eukaryota</taxon>
        <taxon>Metazoa</taxon>
        <taxon>Ecdysozoa</taxon>
        <taxon>Nematoda</taxon>
        <taxon>Chromadorea</taxon>
        <taxon>Rhabditida</taxon>
        <taxon>Rhabditina</taxon>
        <taxon>Rhabditomorpha</taxon>
        <taxon>Strongyloidea</taxon>
        <taxon>Ancylostomatidae</taxon>
        <taxon>Bunostominae</taxon>
        <taxon>Necator</taxon>
    </lineage>
</organism>
<keyword evidence="2" id="KW-1185">Reference proteome</keyword>
<dbReference type="KEGG" id="nai:NECAME_12799"/>
<evidence type="ECO:0000313" key="1">
    <source>
        <dbReference type="EMBL" id="ETN74689.1"/>
    </source>
</evidence>
<proteinExistence type="predicted"/>
<accession>W2SY44</accession>
<name>W2SY44_NECAM</name>